<accession>A0A498SSI7</accession>
<proteinExistence type="predicted"/>
<feature type="compositionally biased region" description="Basic and acidic residues" evidence="1">
    <location>
        <begin position="147"/>
        <end position="163"/>
    </location>
</feature>
<dbReference type="EMBL" id="UPTC01001345">
    <property type="protein sequence ID" value="VBB31701.1"/>
    <property type="molecule type" value="Genomic_DNA"/>
</dbReference>
<evidence type="ECO:0000256" key="1">
    <source>
        <dbReference type="SAM" id="MobiDB-lite"/>
    </source>
</evidence>
<dbReference type="OrthoDB" id="5839255at2759"/>
<organism evidence="2 3">
    <name type="scientific">Acanthocheilonema viteae</name>
    <name type="common">Filarial nematode worm</name>
    <name type="synonym">Dipetalonema viteae</name>
    <dbReference type="NCBI Taxonomy" id="6277"/>
    <lineage>
        <taxon>Eukaryota</taxon>
        <taxon>Metazoa</taxon>
        <taxon>Ecdysozoa</taxon>
        <taxon>Nematoda</taxon>
        <taxon>Chromadorea</taxon>
        <taxon>Rhabditida</taxon>
        <taxon>Spirurina</taxon>
        <taxon>Spiruromorpha</taxon>
        <taxon>Filarioidea</taxon>
        <taxon>Onchocercidae</taxon>
        <taxon>Acanthocheilonema</taxon>
    </lineage>
</organism>
<gene>
    <name evidence="2" type="ORF">NAV_LOCUS6492</name>
</gene>
<dbReference type="AlphaFoldDB" id="A0A498SSI7"/>
<protein>
    <submittedName>
        <fullName evidence="2">Uncharacterized protein</fullName>
    </submittedName>
</protein>
<name>A0A498SSI7_ACAVI</name>
<dbReference type="Proteomes" id="UP000276991">
    <property type="component" value="Unassembled WGS sequence"/>
</dbReference>
<evidence type="ECO:0000313" key="2">
    <source>
        <dbReference type="EMBL" id="VBB31701.1"/>
    </source>
</evidence>
<reference evidence="2 3" key="1">
    <citation type="submission" date="2018-08" db="EMBL/GenBank/DDBJ databases">
        <authorList>
            <person name="Laetsch R D."/>
            <person name="Stevens L."/>
            <person name="Kumar S."/>
            <person name="Blaxter L. M."/>
        </authorList>
    </citation>
    <scope>NUCLEOTIDE SEQUENCE [LARGE SCALE GENOMIC DNA]</scope>
</reference>
<keyword evidence="3" id="KW-1185">Reference proteome</keyword>
<evidence type="ECO:0000313" key="3">
    <source>
        <dbReference type="Proteomes" id="UP000276991"/>
    </source>
</evidence>
<feature type="region of interest" description="Disordered" evidence="1">
    <location>
        <begin position="132"/>
        <end position="163"/>
    </location>
</feature>
<sequence length="163" mass="18895">MHILWERRVGGFWARSVVKQSVYVTLGVVTLSRFLLGSCWRVMLKQRKLDEALRAGATARHVNVDKLMASTIHTLINYNIEFTPASTSQNTTQDSSLKYIVLKPENEPTKKQHVINNVQAKKKVAKFGNEVEQKTENREFARRKRSCAIEKHQREKRQQMNKS</sequence>